<dbReference type="SUPFAM" id="SSF51430">
    <property type="entry name" value="NAD(P)-linked oxidoreductase"/>
    <property type="match status" value="1"/>
</dbReference>
<dbReference type="InterPro" id="IPR050791">
    <property type="entry name" value="Aldo-Keto_reductase"/>
</dbReference>
<dbReference type="InterPro" id="IPR020471">
    <property type="entry name" value="AKR"/>
</dbReference>
<dbReference type="EMBL" id="BMNA01000003">
    <property type="protein sequence ID" value="GGL96616.1"/>
    <property type="molecule type" value="Genomic_DNA"/>
</dbReference>
<evidence type="ECO:0000256" key="1">
    <source>
        <dbReference type="ARBA" id="ARBA00023002"/>
    </source>
</evidence>
<dbReference type="CDD" id="cd19088">
    <property type="entry name" value="AKR_AKR13B1"/>
    <property type="match status" value="1"/>
</dbReference>
<reference evidence="3" key="1">
    <citation type="journal article" date="2014" name="Int. J. Syst. Evol. Microbiol.">
        <title>Complete genome sequence of Corynebacterium casei LMG S-19264T (=DSM 44701T), isolated from a smear-ripened cheese.</title>
        <authorList>
            <consortium name="US DOE Joint Genome Institute (JGI-PGF)"/>
            <person name="Walter F."/>
            <person name="Albersmeier A."/>
            <person name="Kalinowski J."/>
            <person name="Ruckert C."/>
        </authorList>
    </citation>
    <scope>NUCLEOTIDE SEQUENCE</scope>
    <source>
        <strain evidence="3">CGMCC 4.7308</strain>
    </source>
</reference>
<name>A0A917SUW5_9ACTN</name>
<feature type="domain" description="NADP-dependent oxidoreductase" evidence="2">
    <location>
        <begin position="20"/>
        <end position="299"/>
    </location>
</feature>
<keyword evidence="1" id="KW-0560">Oxidoreductase</keyword>
<organism evidence="3 4">
    <name type="scientific">Nakamurella endophytica</name>
    <dbReference type="NCBI Taxonomy" id="1748367"/>
    <lineage>
        <taxon>Bacteria</taxon>
        <taxon>Bacillati</taxon>
        <taxon>Actinomycetota</taxon>
        <taxon>Actinomycetes</taxon>
        <taxon>Nakamurellales</taxon>
        <taxon>Nakamurellaceae</taxon>
        <taxon>Nakamurella</taxon>
    </lineage>
</organism>
<dbReference type="GO" id="GO:0016491">
    <property type="term" value="F:oxidoreductase activity"/>
    <property type="evidence" value="ECO:0007669"/>
    <property type="project" value="UniProtKB-KW"/>
</dbReference>
<reference evidence="3" key="2">
    <citation type="submission" date="2020-09" db="EMBL/GenBank/DDBJ databases">
        <authorList>
            <person name="Sun Q."/>
            <person name="Zhou Y."/>
        </authorList>
    </citation>
    <scope>NUCLEOTIDE SEQUENCE</scope>
    <source>
        <strain evidence="3">CGMCC 4.7308</strain>
    </source>
</reference>
<comment type="caution">
    <text evidence="3">The sequence shown here is derived from an EMBL/GenBank/DDBJ whole genome shotgun (WGS) entry which is preliminary data.</text>
</comment>
<evidence type="ECO:0000313" key="4">
    <source>
        <dbReference type="Proteomes" id="UP000655208"/>
    </source>
</evidence>
<dbReference type="Gene3D" id="3.20.20.100">
    <property type="entry name" value="NADP-dependent oxidoreductase domain"/>
    <property type="match status" value="1"/>
</dbReference>
<keyword evidence="4" id="KW-1185">Reference proteome</keyword>
<accession>A0A917SUW5</accession>
<dbReference type="PANTHER" id="PTHR43625:SF40">
    <property type="entry name" value="ALDO-KETO REDUCTASE YAKC [NADP(+)]"/>
    <property type="match status" value="1"/>
</dbReference>
<gene>
    <name evidence="3" type="ORF">GCM10011594_15420</name>
</gene>
<dbReference type="RefSeq" id="WP_188940968.1">
    <property type="nucleotide sequence ID" value="NZ_BMNA01000003.1"/>
</dbReference>
<dbReference type="PRINTS" id="PR00069">
    <property type="entry name" value="ALDKETRDTASE"/>
</dbReference>
<dbReference type="InterPro" id="IPR023210">
    <property type="entry name" value="NADP_OxRdtase_dom"/>
</dbReference>
<dbReference type="Proteomes" id="UP000655208">
    <property type="component" value="Unassembled WGS sequence"/>
</dbReference>
<dbReference type="Pfam" id="PF00248">
    <property type="entry name" value="Aldo_ket_red"/>
    <property type="match status" value="1"/>
</dbReference>
<dbReference type="PANTHER" id="PTHR43625">
    <property type="entry name" value="AFLATOXIN B1 ALDEHYDE REDUCTASE"/>
    <property type="match status" value="1"/>
</dbReference>
<evidence type="ECO:0000259" key="2">
    <source>
        <dbReference type="Pfam" id="PF00248"/>
    </source>
</evidence>
<proteinExistence type="predicted"/>
<sequence>MTGDGTGRDGRLAGAAVARVGFGAMQLEGRGRPLSDQDAVAVVRRAVELGVDHFDTAEFYGGGTVNRRLHAALAPYDDVVVVTKVGAETTDRGLALAQRPEQLRAAVEANLRSLRMDRLPVVNLRRADQPPGLVATGDQVVDLDSQLAELTALREAGKIAAIGLSNVDLGQLRAALPAGIVCVQNAYSVLHRDGEPLLQECERHGIAWVPYFPLGSAFGGDAAGPHSSASRPVPADPVVRAVAGRLGATPAQIGLAWLLQHSPVTLLIPGTSGVAHLEQNVAAGRVRLDAAAVAELDRLAG</sequence>
<evidence type="ECO:0000313" key="3">
    <source>
        <dbReference type="EMBL" id="GGL96616.1"/>
    </source>
</evidence>
<dbReference type="InterPro" id="IPR036812">
    <property type="entry name" value="NAD(P)_OxRdtase_dom_sf"/>
</dbReference>
<dbReference type="AlphaFoldDB" id="A0A917SUW5"/>
<dbReference type="GO" id="GO:0005737">
    <property type="term" value="C:cytoplasm"/>
    <property type="evidence" value="ECO:0007669"/>
    <property type="project" value="TreeGrafter"/>
</dbReference>
<protein>
    <submittedName>
        <fullName evidence="3">Oxidoreductase</fullName>
    </submittedName>
</protein>